<evidence type="ECO:0000256" key="2">
    <source>
        <dbReference type="SAM" id="Coils"/>
    </source>
</evidence>
<dbReference type="EMBL" id="ML976743">
    <property type="protein sequence ID" value="KAF1966637.1"/>
    <property type="molecule type" value="Genomic_DNA"/>
</dbReference>
<organism evidence="6 7">
    <name type="scientific">Bimuria novae-zelandiae CBS 107.79</name>
    <dbReference type="NCBI Taxonomy" id="1447943"/>
    <lineage>
        <taxon>Eukaryota</taxon>
        <taxon>Fungi</taxon>
        <taxon>Dikarya</taxon>
        <taxon>Ascomycota</taxon>
        <taxon>Pezizomycotina</taxon>
        <taxon>Dothideomycetes</taxon>
        <taxon>Pleosporomycetidae</taxon>
        <taxon>Pleosporales</taxon>
        <taxon>Massarineae</taxon>
        <taxon>Didymosphaeriaceae</taxon>
        <taxon>Bimuria</taxon>
    </lineage>
</organism>
<dbReference type="InterPro" id="IPR040447">
    <property type="entry name" value="RRM_Rrp7"/>
</dbReference>
<dbReference type="Pfam" id="PF17799">
    <property type="entry name" value="RRM_Rrp7"/>
    <property type="match status" value="1"/>
</dbReference>
<dbReference type="Gene3D" id="6.10.250.1770">
    <property type="match status" value="1"/>
</dbReference>
<accession>A0A6A5V002</accession>
<sequence>MSHLKSPNAKKSTSPPKSVANFEVLPLSLPAQPGRPSSCADARHYIYVKPHAPSQTTASTPRSLFIANVPIDASEANLRALFADQLGGARVESVEFDASVPAVVEHKRFKLEELLGGENKDTQTNRGTKRKREDGKSAKKEMVAEGVVEDEDSALPRIWNGELRRSGSGAVVVFLDKASMRGAFEQVQKAVKEGKTVRWIGGEALGVERYKSHLTLVHPAASVLSTTTNAYLAQFDAAEDARNRALAHLRSVPDEDGFITVTRRGGRSAPAARLEIAQQKQAELDERKKKKGSLDGFYRFQNREKRKEEENRLKKQFEKDRRRVQEMRERRGKVRLES</sequence>
<dbReference type="CDD" id="cd12950">
    <property type="entry name" value="RRP7_Rrp7p"/>
    <property type="match status" value="1"/>
</dbReference>
<feature type="coiled-coil region" evidence="2">
    <location>
        <begin position="300"/>
        <end position="330"/>
    </location>
</feature>
<feature type="domain" description="Rrp7 RRM-like N-terminal" evidence="5">
    <location>
        <begin position="20"/>
        <end position="213"/>
    </location>
</feature>
<name>A0A6A5V002_9PLEO</name>
<evidence type="ECO:0000256" key="3">
    <source>
        <dbReference type="SAM" id="MobiDB-lite"/>
    </source>
</evidence>
<dbReference type="OrthoDB" id="5390at2759"/>
<evidence type="ECO:0000256" key="1">
    <source>
        <dbReference type="ARBA" id="ARBA00006110"/>
    </source>
</evidence>
<dbReference type="GO" id="GO:0000028">
    <property type="term" value="P:ribosomal small subunit assembly"/>
    <property type="evidence" value="ECO:0007669"/>
    <property type="project" value="TreeGrafter"/>
</dbReference>
<dbReference type="AlphaFoldDB" id="A0A6A5V002"/>
<evidence type="ECO:0000313" key="7">
    <source>
        <dbReference type="Proteomes" id="UP000800036"/>
    </source>
</evidence>
<feature type="region of interest" description="Disordered" evidence="3">
    <location>
        <begin position="115"/>
        <end position="144"/>
    </location>
</feature>
<protein>
    <recommendedName>
        <fullName evidence="8">Ribosomal RNA-processing protein 7</fullName>
    </recommendedName>
</protein>
<evidence type="ECO:0000259" key="5">
    <source>
        <dbReference type="Pfam" id="PF17799"/>
    </source>
</evidence>
<dbReference type="InterPro" id="IPR024326">
    <property type="entry name" value="RRP7_C"/>
</dbReference>
<dbReference type="Proteomes" id="UP000800036">
    <property type="component" value="Unassembled WGS sequence"/>
</dbReference>
<evidence type="ECO:0000259" key="4">
    <source>
        <dbReference type="Pfam" id="PF12923"/>
    </source>
</evidence>
<dbReference type="GO" id="GO:0006364">
    <property type="term" value="P:rRNA processing"/>
    <property type="evidence" value="ECO:0007669"/>
    <property type="project" value="TreeGrafter"/>
</dbReference>
<proteinExistence type="inferred from homology"/>
<dbReference type="Pfam" id="PF12923">
    <property type="entry name" value="RRP7"/>
    <property type="match status" value="1"/>
</dbReference>
<reference evidence="6" key="1">
    <citation type="journal article" date="2020" name="Stud. Mycol.">
        <title>101 Dothideomycetes genomes: a test case for predicting lifestyles and emergence of pathogens.</title>
        <authorList>
            <person name="Haridas S."/>
            <person name="Albert R."/>
            <person name="Binder M."/>
            <person name="Bloem J."/>
            <person name="Labutti K."/>
            <person name="Salamov A."/>
            <person name="Andreopoulos B."/>
            <person name="Baker S."/>
            <person name="Barry K."/>
            <person name="Bills G."/>
            <person name="Bluhm B."/>
            <person name="Cannon C."/>
            <person name="Castanera R."/>
            <person name="Culley D."/>
            <person name="Daum C."/>
            <person name="Ezra D."/>
            <person name="Gonzalez J."/>
            <person name="Henrissat B."/>
            <person name="Kuo A."/>
            <person name="Liang C."/>
            <person name="Lipzen A."/>
            <person name="Lutzoni F."/>
            <person name="Magnuson J."/>
            <person name="Mondo S."/>
            <person name="Nolan M."/>
            <person name="Ohm R."/>
            <person name="Pangilinan J."/>
            <person name="Park H.-J."/>
            <person name="Ramirez L."/>
            <person name="Alfaro M."/>
            <person name="Sun H."/>
            <person name="Tritt A."/>
            <person name="Yoshinaga Y."/>
            <person name="Zwiers L.-H."/>
            <person name="Turgeon B."/>
            <person name="Goodwin S."/>
            <person name="Spatafora J."/>
            <person name="Crous P."/>
            <person name="Grigoriev I."/>
        </authorList>
    </citation>
    <scope>NUCLEOTIDE SEQUENCE</scope>
    <source>
        <strain evidence="6">CBS 107.79</strain>
    </source>
</reference>
<keyword evidence="2" id="KW-0175">Coiled coil</keyword>
<gene>
    <name evidence="6" type="ORF">BU23DRAFT_560053</name>
</gene>
<dbReference type="PANTHER" id="PTHR13191">
    <property type="entry name" value="RIBOSOMAL RNA PROCESSING PROTEIN 7-RELATED"/>
    <property type="match status" value="1"/>
</dbReference>
<dbReference type="InterPro" id="IPR040446">
    <property type="entry name" value="RRP7"/>
</dbReference>
<evidence type="ECO:0000313" key="6">
    <source>
        <dbReference type="EMBL" id="KAF1966637.1"/>
    </source>
</evidence>
<feature type="compositionally biased region" description="Basic and acidic residues" evidence="3">
    <location>
        <begin position="131"/>
        <end position="143"/>
    </location>
</feature>
<evidence type="ECO:0008006" key="8">
    <source>
        <dbReference type="Google" id="ProtNLM"/>
    </source>
</evidence>
<dbReference type="CDD" id="cd12293">
    <property type="entry name" value="dRRM_Rrp7p"/>
    <property type="match status" value="1"/>
</dbReference>
<dbReference type="GO" id="GO:0034456">
    <property type="term" value="C:UTP-C complex"/>
    <property type="evidence" value="ECO:0007669"/>
    <property type="project" value="TreeGrafter"/>
</dbReference>
<dbReference type="GO" id="GO:0032545">
    <property type="term" value="C:CURI complex"/>
    <property type="evidence" value="ECO:0007669"/>
    <property type="project" value="TreeGrafter"/>
</dbReference>
<keyword evidence="7" id="KW-1185">Reference proteome</keyword>
<feature type="domain" description="Ribosomal RNA-processing protein 7 C-terminal" evidence="4">
    <location>
        <begin position="219"/>
        <end position="334"/>
    </location>
</feature>
<dbReference type="PANTHER" id="PTHR13191:SF0">
    <property type="entry name" value="RIBOSOMAL RNA-PROCESSING PROTEIN 7 HOMOLOG A-RELATED"/>
    <property type="match status" value="1"/>
</dbReference>
<comment type="similarity">
    <text evidence="1">Belongs to the RRP7 family.</text>
</comment>